<dbReference type="InterPro" id="IPR039291">
    <property type="entry name" value="At5g17165-like"/>
</dbReference>
<organism evidence="2">
    <name type="scientific">Brachypodium distachyon</name>
    <name type="common">Purple false brome</name>
    <name type="synonym">Trachynia distachya</name>
    <dbReference type="NCBI Taxonomy" id="15368"/>
    <lineage>
        <taxon>Eukaryota</taxon>
        <taxon>Viridiplantae</taxon>
        <taxon>Streptophyta</taxon>
        <taxon>Embryophyta</taxon>
        <taxon>Tracheophyta</taxon>
        <taxon>Spermatophyta</taxon>
        <taxon>Magnoliopsida</taxon>
        <taxon>Liliopsida</taxon>
        <taxon>Poales</taxon>
        <taxon>Poaceae</taxon>
        <taxon>BOP clade</taxon>
        <taxon>Pooideae</taxon>
        <taxon>Stipodae</taxon>
        <taxon>Brachypodieae</taxon>
        <taxon>Brachypodium</taxon>
    </lineage>
</organism>
<dbReference type="Proteomes" id="UP000008810">
    <property type="component" value="Chromosome 1"/>
</dbReference>
<dbReference type="EnsemblPlants" id="PNT76613">
    <property type="protein sequence ID" value="PNT76613"/>
    <property type="gene ID" value="BRADI_1g50440v3"/>
</dbReference>
<dbReference type="EMBL" id="CM000880">
    <property type="protein sequence ID" value="PNT76613.1"/>
    <property type="molecule type" value="Genomic_DNA"/>
</dbReference>
<dbReference type="Pfam" id="PF22272">
    <property type="entry name" value="LEA_3b"/>
    <property type="match status" value="1"/>
</dbReference>
<dbReference type="OrthoDB" id="681499at2759"/>
<name>I1H1E9_BRADI</name>
<feature type="region of interest" description="Disordered" evidence="1">
    <location>
        <begin position="82"/>
        <end position="101"/>
    </location>
</feature>
<dbReference type="GeneID" id="100835797"/>
<proteinExistence type="predicted"/>
<dbReference type="PANTHER" id="PTHR35122">
    <property type="entry name" value="OSJNBA0093F12.14 PROTEIN"/>
    <property type="match status" value="1"/>
</dbReference>
<accession>I1H1E9</accession>
<reference evidence="2" key="2">
    <citation type="submission" date="2017-06" db="EMBL/GenBank/DDBJ databases">
        <title>WGS assembly of Brachypodium distachyon.</title>
        <authorList>
            <consortium name="The International Brachypodium Initiative"/>
            <person name="Lucas S."/>
            <person name="Harmon-Smith M."/>
            <person name="Lail K."/>
            <person name="Tice H."/>
            <person name="Grimwood J."/>
            <person name="Bruce D."/>
            <person name="Barry K."/>
            <person name="Shu S."/>
            <person name="Lindquist E."/>
            <person name="Wang M."/>
            <person name="Pitluck S."/>
            <person name="Vogel J.P."/>
            <person name="Garvin D.F."/>
            <person name="Mockler T.C."/>
            <person name="Schmutz J."/>
            <person name="Rokhsar D."/>
            <person name="Bevan M.W."/>
        </authorList>
    </citation>
    <scope>NUCLEOTIDE SEQUENCE</scope>
    <source>
        <strain evidence="2">Bd21</strain>
    </source>
</reference>
<evidence type="ECO:0000256" key="1">
    <source>
        <dbReference type="SAM" id="MobiDB-lite"/>
    </source>
</evidence>
<dbReference type="OMA" id="TSIHSWQ"/>
<dbReference type="Gramene" id="PNT76613">
    <property type="protein sequence ID" value="PNT76613"/>
    <property type="gene ID" value="BRADI_1g50440v3"/>
</dbReference>
<sequence>MAARALTAGAVLGGRRAAGLRTGPAMATATGAQVEAALNRKDVEELVDLNPQQTETVVAVVGGGAPDAGEWVPDGETGVFVPADAGTDTTTSTPPVNGGSSVLDQTVFVREEEMEDVERPAIDMANANLNANANGSNSNN</sequence>
<reference evidence="3" key="3">
    <citation type="submission" date="2018-08" db="UniProtKB">
        <authorList>
            <consortium name="EnsemblPlants"/>
        </authorList>
    </citation>
    <scope>IDENTIFICATION</scope>
    <source>
        <strain evidence="3">cv. Bd21</strain>
    </source>
</reference>
<dbReference type="AlphaFoldDB" id="I1H1E9"/>
<dbReference type="PANTHER" id="PTHR35122:SF1">
    <property type="entry name" value="OS03G0627000 PROTEIN"/>
    <property type="match status" value="1"/>
</dbReference>
<dbReference type="eggNOG" id="ENOG502R3SJ">
    <property type="taxonomic scope" value="Eukaryota"/>
</dbReference>
<dbReference type="KEGG" id="bdi:100835797"/>
<gene>
    <name evidence="3" type="primary">LOC100835797</name>
    <name evidence="2" type="ORF">BRADI_1g50440v3</name>
</gene>
<feature type="compositionally biased region" description="Polar residues" evidence="1">
    <location>
        <begin position="87"/>
        <end position="101"/>
    </location>
</feature>
<evidence type="ECO:0000313" key="3">
    <source>
        <dbReference type="EnsemblPlants" id="PNT76613"/>
    </source>
</evidence>
<protein>
    <submittedName>
        <fullName evidence="2 3">Uncharacterized protein</fullName>
    </submittedName>
</protein>
<keyword evidence="4" id="KW-1185">Reference proteome</keyword>
<dbReference type="RefSeq" id="XP_003561156.1">
    <property type="nucleotide sequence ID" value="XM_003561108.4"/>
</dbReference>
<reference evidence="2 3" key="1">
    <citation type="journal article" date="2010" name="Nature">
        <title>Genome sequencing and analysis of the model grass Brachypodium distachyon.</title>
        <authorList>
            <consortium name="International Brachypodium Initiative"/>
        </authorList>
    </citation>
    <scope>NUCLEOTIDE SEQUENCE [LARGE SCALE GENOMIC DNA]</scope>
    <source>
        <strain evidence="2 3">Bd21</strain>
    </source>
</reference>
<evidence type="ECO:0000313" key="4">
    <source>
        <dbReference type="Proteomes" id="UP000008810"/>
    </source>
</evidence>
<dbReference type="HOGENOM" id="CLU_1837856_0_0_1"/>
<evidence type="ECO:0000313" key="2">
    <source>
        <dbReference type="EMBL" id="PNT76613.1"/>
    </source>
</evidence>